<accession>A0A7M1T1Z0</accession>
<keyword evidence="1" id="KW-0472">Membrane</keyword>
<sequence length="120" mass="14269">MVVVFDNWCSRCTNFVRVVKKIDWLQCLTFKELRSIHDGGISEGIDIELAKREMASYDGRWKYGFNTIYRIVLRIPILWFFVPLFWLLKFSNLGEFIYLQLAVRRKIIPLHCSDNSCTNK</sequence>
<dbReference type="RefSeq" id="WP_193439961.1">
    <property type="nucleotide sequence ID" value="NZ_CP063145.1"/>
</dbReference>
<gene>
    <name evidence="2" type="ORF">IMZ16_10275</name>
</gene>
<dbReference type="AlphaFoldDB" id="A0A7M1T1Z0"/>
<dbReference type="KEGG" id="civ:IMZ16_10275"/>
<protein>
    <submittedName>
        <fullName evidence="2">DUF393 domain-containing protein</fullName>
    </submittedName>
</protein>
<evidence type="ECO:0000256" key="1">
    <source>
        <dbReference type="SAM" id="Phobius"/>
    </source>
</evidence>
<proteinExistence type="predicted"/>
<dbReference type="InterPro" id="IPR007263">
    <property type="entry name" value="DCC1-like"/>
</dbReference>
<evidence type="ECO:0000313" key="3">
    <source>
        <dbReference type="Proteomes" id="UP000593605"/>
    </source>
</evidence>
<organism evidence="2 3">
    <name type="scientific">Cruoricaptor ignavus</name>
    <dbReference type="NCBI Taxonomy" id="1118202"/>
    <lineage>
        <taxon>Bacteria</taxon>
        <taxon>Pseudomonadati</taxon>
        <taxon>Bacteroidota</taxon>
        <taxon>Flavobacteriia</taxon>
        <taxon>Flavobacteriales</taxon>
        <taxon>Weeksellaceae</taxon>
        <taxon>Cruoricaptor</taxon>
    </lineage>
</organism>
<dbReference type="GO" id="GO:0015035">
    <property type="term" value="F:protein-disulfide reductase activity"/>
    <property type="evidence" value="ECO:0007669"/>
    <property type="project" value="InterPro"/>
</dbReference>
<dbReference type="Pfam" id="PF04134">
    <property type="entry name" value="DCC1-like"/>
    <property type="match status" value="1"/>
</dbReference>
<dbReference type="EMBL" id="CP063145">
    <property type="protein sequence ID" value="QOR73870.1"/>
    <property type="molecule type" value="Genomic_DNA"/>
</dbReference>
<keyword evidence="1" id="KW-0812">Transmembrane</keyword>
<reference evidence="2 3" key="1">
    <citation type="submission" date="2020-10" db="EMBL/GenBank/DDBJ databases">
        <title>Complete genome of Cruoricapor ignavus strain M1214 isolated from the blood culture of a febrile patient.</title>
        <authorList>
            <person name="Guglielmino C.J.D."/>
        </authorList>
    </citation>
    <scope>NUCLEOTIDE SEQUENCE [LARGE SCALE GENOMIC DNA]</scope>
    <source>
        <strain evidence="2 3">M1214</strain>
    </source>
</reference>
<keyword evidence="1" id="KW-1133">Transmembrane helix</keyword>
<dbReference type="Proteomes" id="UP000593605">
    <property type="component" value="Chromosome"/>
</dbReference>
<evidence type="ECO:0000313" key="2">
    <source>
        <dbReference type="EMBL" id="QOR73870.1"/>
    </source>
</evidence>
<feature type="transmembrane region" description="Helical" evidence="1">
    <location>
        <begin position="68"/>
        <end position="88"/>
    </location>
</feature>
<name>A0A7M1T1Z0_9FLAO</name>